<comment type="caution">
    <text evidence="2">The sequence shown here is derived from an EMBL/GenBank/DDBJ whole genome shotgun (WGS) entry which is preliminary data.</text>
</comment>
<dbReference type="SUPFAM" id="SSF56672">
    <property type="entry name" value="DNA/RNA polymerases"/>
    <property type="match status" value="2"/>
</dbReference>
<dbReference type="InterPro" id="IPR053134">
    <property type="entry name" value="RNA-dir_DNA_polymerase"/>
</dbReference>
<protein>
    <submittedName>
        <fullName evidence="2">Protein NYNRIN</fullName>
    </submittedName>
</protein>
<dbReference type="EMBL" id="QJKJ01012886">
    <property type="protein sequence ID" value="RDX67680.1"/>
    <property type="molecule type" value="Genomic_DNA"/>
</dbReference>
<proteinExistence type="predicted"/>
<dbReference type="PANTHER" id="PTHR24559">
    <property type="entry name" value="TRANSPOSON TY3-I GAG-POL POLYPROTEIN"/>
    <property type="match status" value="1"/>
</dbReference>
<dbReference type="PANTHER" id="PTHR24559:SF431">
    <property type="entry name" value="RNA-DIRECTED DNA POLYMERASE HOMOLOG"/>
    <property type="match status" value="1"/>
</dbReference>
<feature type="non-terminal residue" evidence="2">
    <location>
        <position position="1"/>
    </location>
</feature>
<evidence type="ECO:0000313" key="3">
    <source>
        <dbReference type="Proteomes" id="UP000257109"/>
    </source>
</evidence>
<evidence type="ECO:0000313" key="2">
    <source>
        <dbReference type="EMBL" id="RDX67680.1"/>
    </source>
</evidence>
<reference evidence="2" key="1">
    <citation type="submission" date="2018-05" db="EMBL/GenBank/DDBJ databases">
        <title>Draft genome of Mucuna pruriens seed.</title>
        <authorList>
            <person name="Nnadi N.E."/>
            <person name="Vos R."/>
            <person name="Hasami M.H."/>
            <person name="Devisetty U.K."/>
            <person name="Aguiy J.C."/>
        </authorList>
    </citation>
    <scope>NUCLEOTIDE SEQUENCE [LARGE SCALE GENOMIC DNA]</scope>
    <source>
        <strain evidence="2">JCA_2017</strain>
    </source>
</reference>
<accession>A0A371ENP1</accession>
<sequence length="226" mass="25001">MRFGLKNAGATYQCLIDRIFKGLIGDNIEVYVDDMMMKSTIAVNHCEALEECSKEVPGHHQHEESADGQGGVAVDREDHCALAFPILVDGDNRPHIQHPQKGDSFSWKAESEEAFLRMKALSHPLILTKPVPGIPLLIYISIAKDAIIAAIVQERGGKQHPIYFISKVLQDAEMREGIPRPSDRISKTVPLLSRAFDNHKDGPANQVSTQEARLGRTDGVMECPII</sequence>
<dbReference type="InterPro" id="IPR041577">
    <property type="entry name" value="RT_RNaseH_2"/>
</dbReference>
<name>A0A371ENP1_MUCPR</name>
<dbReference type="AlphaFoldDB" id="A0A371ENP1"/>
<evidence type="ECO:0000259" key="1">
    <source>
        <dbReference type="Pfam" id="PF17919"/>
    </source>
</evidence>
<organism evidence="2 3">
    <name type="scientific">Mucuna pruriens</name>
    <name type="common">Velvet bean</name>
    <name type="synonym">Dolichos pruriens</name>
    <dbReference type="NCBI Taxonomy" id="157652"/>
    <lineage>
        <taxon>Eukaryota</taxon>
        <taxon>Viridiplantae</taxon>
        <taxon>Streptophyta</taxon>
        <taxon>Embryophyta</taxon>
        <taxon>Tracheophyta</taxon>
        <taxon>Spermatophyta</taxon>
        <taxon>Magnoliopsida</taxon>
        <taxon>eudicotyledons</taxon>
        <taxon>Gunneridae</taxon>
        <taxon>Pentapetalae</taxon>
        <taxon>rosids</taxon>
        <taxon>fabids</taxon>
        <taxon>Fabales</taxon>
        <taxon>Fabaceae</taxon>
        <taxon>Papilionoideae</taxon>
        <taxon>50 kb inversion clade</taxon>
        <taxon>NPAAA clade</taxon>
        <taxon>indigoferoid/millettioid clade</taxon>
        <taxon>Phaseoleae</taxon>
        <taxon>Mucuna</taxon>
    </lineage>
</organism>
<feature type="domain" description="Reverse transcriptase/retrotransposon-derived protein RNase H-like" evidence="1">
    <location>
        <begin position="107"/>
        <end position="175"/>
    </location>
</feature>
<dbReference type="Pfam" id="PF17919">
    <property type="entry name" value="RT_RNaseH_2"/>
    <property type="match status" value="1"/>
</dbReference>
<dbReference type="Gene3D" id="3.30.70.270">
    <property type="match status" value="1"/>
</dbReference>
<dbReference type="Proteomes" id="UP000257109">
    <property type="component" value="Unassembled WGS sequence"/>
</dbReference>
<dbReference type="InterPro" id="IPR043128">
    <property type="entry name" value="Rev_trsase/Diguanyl_cyclase"/>
</dbReference>
<keyword evidence="3" id="KW-1185">Reference proteome</keyword>
<gene>
    <name evidence="2" type="primary">Nynrin</name>
    <name evidence="2" type="ORF">CR513_53411</name>
</gene>
<dbReference type="InterPro" id="IPR043502">
    <property type="entry name" value="DNA/RNA_pol_sf"/>
</dbReference>